<evidence type="ECO:0000313" key="4">
    <source>
        <dbReference type="Proteomes" id="UP000184391"/>
    </source>
</evidence>
<feature type="chain" id="PRO_5013382876" evidence="1">
    <location>
        <begin position="24"/>
        <end position="293"/>
    </location>
</feature>
<name>A0A1M7SGH3_9SPHN</name>
<evidence type="ECO:0000259" key="2">
    <source>
        <dbReference type="Pfam" id="PF08239"/>
    </source>
</evidence>
<dbReference type="OrthoDB" id="7201328at2"/>
<proteinExistence type="predicted"/>
<sequence length="293" mass="29585">MFRRAKAATAVAVLMMAANPAHAAKDDNEPELVRCEQTIGSIALVDGEQAGWAEWGLGSPRALINTLAVESGCFTVDNPNDQVPARFLVTALAGTAEEVDQSLELAKGAATEALLRSGAAGSLLGGVPGGGALLGMFGGLGGKNKTVAAGLRVISPANGLTVAAGQGVVKKSSIDFGNASYGWAGAAADASGYQGSENGKMLTEAFVLAFNQIVGQRELMLGAAEAAGVAGDEPDAVAAVATVMRDAPSAAGKAVRNLRAGTQLSPTGKRDGLFIEVQDNFGTTGWVSVEDLQ</sequence>
<dbReference type="RefSeq" id="WP_072674186.1">
    <property type="nucleotide sequence ID" value="NZ_FRDF01000008.1"/>
</dbReference>
<dbReference type="AlphaFoldDB" id="A0A1M7SGH3"/>
<dbReference type="InterPro" id="IPR003646">
    <property type="entry name" value="SH3-like_bac-type"/>
</dbReference>
<feature type="signal peptide" evidence="1">
    <location>
        <begin position="1"/>
        <end position="23"/>
    </location>
</feature>
<evidence type="ECO:0000256" key="1">
    <source>
        <dbReference type="SAM" id="SignalP"/>
    </source>
</evidence>
<protein>
    <submittedName>
        <fullName evidence="3">Bacterial SH3 domain</fullName>
    </submittedName>
</protein>
<accession>A0A1M7SGH3</accession>
<dbReference type="STRING" id="198312.SAMN02745193_01664"/>
<organism evidence="3 4">
    <name type="scientific">Erythrobacter sanguineus</name>
    <dbReference type="NCBI Taxonomy" id="198312"/>
    <lineage>
        <taxon>Bacteria</taxon>
        <taxon>Pseudomonadati</taxon>
        <taxon>Pseudomonadota</taxon>
        <taxon>Alphaproteobacteria</taxon>
        <taxon>Sphingomonadales</taxon>
        <taxon>Erythrobacteraceae</taxon>
        <taxon>Erythrobacter/Porphyrobacter group</taxon>
        <taxon>Erythrobacter</taxon>
    </lineage>
</organism>
<dbReference type="Proteomes" id="UP000184391">
    <property type="component" value="Unassembled WGS sequence"/>
</dbReference>
<gene>
    <name evidence="3" type="ORF">SAMN02745193_01664</name>
</gene>
<feature type="domain" description="SH3b" evidence="2">
    <location>
        <begin position="244"/>
        <end position="292"/>
    </location>
</feature>
<keyword evidence="1" id="KW-0732">Signal</keyword>
<reference evidence="4" key="1">
    <citation type="submission" date="2016-12" db="EMBL/GenBank/DDBJ databases">
        <authorList>
            <person name="Varghese N."/>
            <person name="Submissions S."/>
        </authorList>
    </citation>
    <scope>NUCLEOTIDE SEQUENCE [LARGE SCALE GENOMIC DNA]</scope>
    <source>
        <strain evidence="4">DSM 11032</strain>
    </source>
</reference>
<evidence type="ECO:0000313" key="3">
    <source>
        <dbReference type="EMBL" id="SHN57569.1"/>
    </source>
</evidence>
<keyword evidence="4" id="KW-1185">Reference proteome</keyword>
<dbReference type="Pfam" id="PF08239">
    <property type="entry name" value="SH3_3"/>
    <property type="match status" value="1"/>
</dbReference>
<dbReference type="EMBL" id="FRDF01000008">
    <property type="protein sequence ID" value="SHN57569.1"/>
    <property type="molecule type" value="Genomic_DNA"/>
</dbReference>